<comment type="caution">
    <text evidence="10">The sequence shown here is derived from an EMBL/GenBank/DDBJ whole genome shotgun (WGS) entry which is preliminary data.</text>
</comment>
<protein>
    <submittedName>
        <fullName evidence="10">Integral membrane protein</fullName>
    </submittedName>
</protein>
<evidence type="ECO:0000256" key="6">
    <source>
        <dbReference type="ARBA" id="ARBA00034125"/>
    </source>
</evidence>
<name>A0A0R1JPL9_9LACO</name>
<dbReference type="AlphaFoldDB" id="A0A0R1JPL9"/>
<organism evidence="10 11">
    <name type="scientific">Lacticaseibacillus nasuensis JCM 17158</name>
    <dbReference type="NCBI Taxonomy" id="1291734"/>
    <lineage>
        <taxon>Bacteria</taxon>
        <taxon>Bacillati</taxon>
        <taxon>Bacillota</taxon>
        <taxon>Bacilli</taxon>
        <taxon>Lactobacillales</taxon>
        <taxon>Lactobacillaceae</taxon>
        <taxon>Lacticaseibacillus</taxon>
    </lineage>
</organism>
<keyword evidence="11" id="KW-1185">Reference proteome</keyword>
<evidence type="ECO:0000256" key="2">
    <source>
        <dbReference type="ARBA" id="ARBA00022475"/>
    </source>
</evidence>
<accession>A0A0R1JPL9</accession>
<evidence type="ECO:0000313" key="11">
    <source>
        <dbReference type="Proteomes" id="UP000051804"/>
    </source>
</evidence>
<evidence type="ECO:0000259" key="8">
    <source>
        <dbReference type="Pfam" id="PF06738"/>
    </source>
</evidence>
<dbReference type="InterPro" id="IPR024528">
    <property type="entry name" value="ThrE_2"/>
</dbReference>
<gene>
    <name evidence="10" type="ORF">FD02_GL000292</name>
</gene>
<comment type="subcellular location">
    <subcellularLocation>
        <location evidence="1">Cell membrane</location>
        <topology evidence="1">Multi-pass membrane protein</topology>
    </subcellularLocation>
</comment>
<evidence type="ECO:0000256" key="5">
    <source>
        <dbReference type="ARBA" id="ARBA00023136"/>
    </source>
</evidence>
<dbReference type="InterPro" id="IPR010619">
    <property type="entry name" value="ThrE-like_N"/>
</dbReference>
<sequence length="456" mass="48669">MLKSENYSDRMMIMPEPLAVSTHHHMHIRWHNLAQRDSVPVTEASLTARAAVVGRVGIMMLACGTGAWRVREAMDRVSRRLHLTCSADVGLIAISFTCFENGHHYSQTLSLAASGVNTDKLSVMETFVDHFDSVLTLTPQEIHTKLDGIQQKPGNYTPALLGLASAAACAAFVFLLGGGPIEMLGCFIGAGIGNWLRAIMGRHHMTVIASTALSVAAACLAYLAVFAALAAGLHIRAAHEAGYIGAMLFVIPGFPFITSGLDICKQDMRSGLERGAFAIMVITVATITGWLVAVLVHLQPADFIPLGLGRWSLLAGRLIASFVGVYGFSIMFNSPVKMAASAGLIGAAANTLRLTLIDWAAMPPTAAAFLGALLAGLLASAVHAYRRGFPRISLTVPAIVIMVPGLYMYRGMYALGLNHFAIGGSWLVRAIMIVVALPLGLATARILTDKKWRHIS</sequence>
<feature type="transmembrane region" description="Helical" evidence="7">
    <location>
        <begin position="276"/>
        <end position="299"/>
    </location>
</feature>
<evidence type="ECO:0000256" key="3">
    <source>
        <dbReference type="ARBA" id="ARBA00022692"/>
    </source>
</evidence>
<dbReference type="STRING" id="1291734.FD02_GL000292"/>
<feature type="domain" description="Threonine/serine exporter-like N-terminal" evidence="8">
    <location>
        <begin position="52"/>
        <end position="294"/>
    </location>
</feature>
<dbReference type="PATRIC" id="fig|1291734.4.peg.302"/>
<dbReference type="Proteomes" id="UP000051804">
    <property type="component" value="Unassembled WGS sequence"/>
</dbReference>
<feature type="transmembrane region" description="Helical" evidence="7">
    <location>
        <begin position="392"/>
        <end position="410"/>
    </location>
</feature>
<feature type="transmembrane region" description="Helical" evidence="7">
    <location>
        <begin position="311"/>
        <end position="332"/>
    </location>
</feature>
<keyword evidence="5 7" id="KW-0472">Membrane</keyword>
<feature type="transmembrane region" description="Helical" evidence="7">
    <location>
        <begin position="241"/>
        <end position="264"/>
    </location>
</feature>
<dbReference type="GO" id="GO:0015744">
    <property type="term" value="P:succinate transport"/>
    <property type="evidence" value="ECO:0007669"/>
    <property type="project" value="TreeGrafter"/>
</dbReference>
<reference evidence="10 11" key="1">
    <citation type="journal article" date="2015" name="Genome Announc.">
        <title>Expanding the biotechnology potential of lactobacilli through comparative genomics of 213 strains and associated genera.</title>
        <authorList>
            <person name="Sun Z."/>
            <person name="Harris H.M."/>
            <person name="McCann A."/>
            <person name="Guo C."/>
            <person name="Argimon S."/>
            <person name="Zhang W."/>
            <person name="Yang X."/>
            <person name="Jeffery I.B."/>
            <person name="Cooney J.C."/>
            <person name="Kagawa T.F."/>
            <person name="Liu W."/>
            <person name="Song Y."/>
            <person name="Salvetti E."/>
            <person name="Wrobel A."/>
            <person name="Rasinkangas P."/>
            <person name="Parkhill J."/>
            <person name="Rea M.C."/>
            <person name="O'Sullivan O."/>
            <person name="Ritari J."/>
            <person name="Douillard F.P."/>
            <person name="Paul Ross R."/>
            <person name="Yang R."/>
            <person name="Briner A.E."/>
            <person name="Felis G.E."/>
            <person name="de Vos W.M."/>
            <person name="Barrangou R."/>
            <person name="Klaenhammer T.R."/>
            <person name="Caufield P.W."/>
            <person name="Cui Y."/>
            <person name="Zhang H."/>
            <person name="O'Toole P.W."/>
        </authorList>
    </citation>
    <scope>NUCLEOTIDE SEQUENCE [LARGE SCALE GENOMIC DNA]</scope>
    <source>
        <strain evidence="10 11">JCM 17158</strain>
    </source>
</reference>
<evidence type="ECO:0000313" key="10">
    <source>
        <dbReference type="EMBL" id="KRK71107.1"/>
    </source>
</evidence>
<dbReference type="GO" id="GO:0022857">
    <property type="term" value="F:transmembrane transporter activity"/>
    <property type="evidence" value="ECO:0007669"/>
    <property type="project" value="InterPro"/>
</dbReference>
<keyword evidence="4 7" id="KW-1133">Transmembrane helix</keyword>
<feature type="domain" description="Threonine/Serine exporter ThrE" evidence="9">
    <location>
        <begin position="318"/>
        <end position="444"/>
    </location>
</feature>
<keyword evidence="2" id="KW-1003">Cell membrane</keyword>
<keyword evidence="3 7" id="KW-0812">Transmembrane</keyword>
<comment type="similarity">
    <text evidence="6">Belongs to the ThrE exporter (TC 2.A.79) family.</text>
</comment>
<feature type="transmembrane region" description="Helical" evidence="7">
    <location>
        <begin position="181"/>
        <end position="200"/>
    </location>
</feature>
<evidence type="ECO:0000256" key="1">
    <source>
        <dbReference type="ARBA" id="ARBA00004651"/>
    </source>
</evidence>
<dbReference type="EMBL" id="AZDJ01000030">
    <property type="protein sequence ID" value="KRK71107.1"/>
    <property type="molecule type" value="Genomic_DNA"/>
</dbReference>
<dbReference type="Pfam" id="PF06738">
    <property type="entry name" value="ThrE"/>
    <property type="match status" value="1"/>
</dbReference>
<dbReference type="Pfam" id="PF12821">
    <property type="entry name" value="ThrE_2"/>
    <property type="match status" value="1"/>
</dbReference>
<dbReference type="PANTHER" id="PTHR34390:SF2">
    <property type="entry name" value="SUCCINATE TRANSPORTER SUBUNIT YJJP-RELATED"/>
    <property type="match status" value="1"/>
</dbReference>
<evidence type="ECO:0000256" key="4">
    <source>
        <dbReference type="ARBA" id="ARBA00022989"/>
    </source>
</evidence>
<feature type="transmembrane region" description="Helical" evidence="7">
    <location>
        <begin position="426"/>
        <end position="447"/>
    </location>
</feature>
<feature type="transmembrane region" description="Helical" evidence="7">
    <location>
        <begin position="212"/>
        <end position="235"/>
    </location>
</feature>
<evidence type="ECO:0000256" key="7">
    <source>
        <dbReference type="SAM" id="Phobius"/>
    </source>
</evidence>
<feature type="transmembrane region" description="Helical" evidence="7">
    <location>
        <begin position="366"/>
        <end position="385"/>
    </location>
</feature>
<evidence type="ECO:0000259" key="9">
    <source>
        <dbReference type="Pfam" id="PF12821"/>
    </source>
</evidence>
<proteinExistence type="inferred from homology"/>
<dbReference type="GO" id="GO:0005886">
    <property type="term" value="C:plasma membrane"/>
    <property type="evidence" value="ECO:0007669"/>
    <property type="project" value="UniProtKB-SubCell"/>
</dbReference>
<dbReference type="PANTHER" id="PTHR34390">
    <property type="entry name" value="UPF0442 PROTEIN YJJB-RELATED"/>
    <property type="match status" value="1"/>
</dbReference>
<dbReference type="InterPro" id="IPR050539">
    <property type="entry name" value="ThrE_Dicarb/AminoAcid_Exp"/>
</dbReference>